<accession>A0A1H2JVB8</accession>
<dbReference type="GO" id="GO:0008757">
    <property type="term" value="F:S-adenosylmethionine-dependent methyltransferase activity"/>
    <property type="evidence" value="ECO:0007669"/>
    <property type="project" value="InterPro"/>
</dbReference>
<dbReference type="Pfam" id="PF08241">
    <property type="entry name" value="Methyltransf_11"/>
    <property type="match status" value="1"/>
</dbReference>
<dbReference type="Proteomes" id="UP000199608">
    <property type="component" value="Unassembled WGS sequence"/>
</dbReference>
<dbReference type="SMART" id="SM00418">
    <property type="entry name" value="HTH_ARSR"/>
    <property type="match status" value="1"/>
</dbReference>
<proteinExistence type="predicted"/>
<dbReference type="AlphaFoldDB" id="A0A1H2JVB8"/>
<keyword evidence="3" id="KW-1185">Reference proteome</keyword>
<dbReference type="SUPFAM" id="SSF46785">
    <property type="entry name" value="Winged helix' DNA-binding domain"/>
    <property type="match status" value="1"/>
</dbReference>
<evidence type="ECO:0000313" key="3">
    <source>
        <dbReference type="Proteomes" id="UP000199608"/>
    </source>
</evidence>
<dbReference type="EMBL" id="FNLL01000016">
    <property type="protein sequence ID" value="SDU60439.1"/>
    <property type="molecule type" value="Genomic_DNA"/>
</dbReference>
<dbReference type="Gene3D" id="3.40.50.150">
    <property type="entry name" value="Vaccinia Virus protein VP39"/>
    <property type="match status" value="1"/>
</dbReference>
<evidence type="ECO:0000313" key="2">
    <source>
        <dbReference type="EMBL" id="SDU60439.1"/>
    </source>
</evidence>
<feature type="domain" description="HTH arsR-type" evidence="1">
    <location>
        <begin position="1"/>
        <end position="89"/>
    </location>
</feature>
<name>A0A1H2JVB8_9BACT</name>
<dbReference type="RefSeq" id="WP_092237885.1">
    <property type="nucleotide sequence ID" value="NZ_FNLL01000016.1"/>
</dbReference>
<dbReference type="InterPro" id="IPR029063">
    <property type="entry name" value="SAM-dependent_MTases_sf"/>
</dbReference>
<dbReference type="GO" id="GO:0003700">
    <property type="term" value="F:DNA-binding transcription factor activity"/>
    <property type="evidence" value="ECO:0007669"/>
    <property type="project" value="InterPro"/>
</dbReference>
<evidence type="ECO:0000259" key="1">
    <source>
        <dbReference type="PROSITE" id="PS50987"/>
    </source>
</evidence>
<dbReference type="PRINTS" id="PR00778">
    <property type="entry name" value="HTHARSR"/>
</dbReference>
<dbReference type="Gene3D" id="1.10.10.10">
    <property type="entry name" value="Winged helix-like DNA-binding domain superfamily/Winged helix DNA-binding domain"/>
    <property type="match status" value="1"/>
</dbReference>
<reference evidence="3" key="1">
    <citation type="submission" date="2016-10" db="EMBL/GenBank/DDBJ databases">
        <authorList>
            <person name="Varghese N."/>
            <person name="Submissions S."/>
        </authorList>
    </citation>
    <scope>NUCLEOTIDE SEQUENCE [LARGE SCALE GENOMIC DNA]</scope>
    <source>
        <strain evidence="3">DSM 3384</strain>
    </source>
</reference>
<dbReference type="InterPro" id="IPR036388">
    <property type="entry name" value="WH-like_DNA-bd_sf"/>
</dbReference>
<gene>
    <name evidence="2" type="ORF">SAMN04487931_11634</name>
</gene>
<dbReference type="InterPro" id="IPR001845">
    <property type="entry name" value="HTH_ArsR_DNA-bd_dom"/>
</dbReference>
<protein>
    <submittedName>
        <fullName evidence="2">ArsR family transcriptional regulator</fullName>
    </submittedName>
</protein>
<dbReference type="Pfam" id="PF01022">
    <property type="entry name" value="HTH_5"/>
    <property type="match status" value="1"/>
</dbReference>
<dbReference type="NCBIfam" id="NF033788">
    <property type="entry name" value="HTH_metalloreg"/>
    <property type="match status" value="1"/>
</dbReference>
<dbReference type="SUPFAM" id="SSF53335">
    <property type="entry name" value="S-adenosyl-L-methionine-dependent methyltransferases"/>
    <property type="match status" value="1"/>
</dbReference>
<dbReference type="PROSITE" id="PS50987">
    <property type="entry name" value="HTH_ARSR_2"/>
    <property type="match status" value="1"/>
</dbReference>
<sequence length="306" mass="34951">MELIKCFKALSDKTRVRLLYVLHKYELNVNEIVLVVDMIQSGVSRHLKILMESGLLTSRRDGSFIYYSAAKNEIIKTFIKLIDQSLEKEELTGQDVKKAREMIKIRQNITKRFFKSVAPQWDKLKKEVLGNFNLNSMIMKKIVFYGNISDLGCGTGELIENLSGETSHTLIGIDSSPEMLEQARLRLAGTDNAELRLGEIEHLPMKNKEIDTAIMNMVLHYISQPEISIAEVYRVLKPGGIFILSDFEKHNQEKIKDIMGGSWLGFEKEKIKTWLTDTGFHLKAIESYPVNHGLTINVFTAKKQTL</sequence>
<dbReference type="PANTHER" id="PTHR43861">
    <property type="entry name" value="TRANS-ACONITATE 2-METHYLTRANSFERASE-RELATED"/>
    <property type="match status" value="1"/>
</dbReference>
<dbReference type="InterPro" id="IPR036390">
    <property type="entry name" value="WH_DNA-bd_sf"/>
</dbReference>
<dbReference type="CDD" id="cd00090">
    <property type="entry name" value="HTH_ARSR"/>
    <property type="match status" value="1"/>
</dbReference>
<dbReference type="InterPro" id="IPR011991">
    <property type="entry name" value="ArsR-like_HTH"/>
</dbReference>
<dbReference type="CDD" id="cd02440">
    <property type="entry name" value="AdoMet_MTases"/>
    <property type="match status" value="1"/>
</dbReference>
<dbReference type="InterPro" id="IPR013216">
    <property type="entry name" value="Methyltransf_11"/>
</dbReference>
<organism evidence="2 3">
    <name type="scientific">Desulfobacula phenolica</name>
    <dbReference type="NCBI Taxonomy" id="90732"/>
    <lineage>
        <taxon>Bacteria</taxon>
        <taxon>Pseudomonadati</taxon>
        <taxon>Thermodesulfobacteriota</taxon>
        <taxon>Desulfobacteria</taxon>
        <taxon>Desulfobacterales</taxon>
        <taxon>Desulfobacteraceae</taxon>
        <taxon>Desulfobacula</taxon>
    </lineage>
</organism>